<evidence type="ECO:0000313" key="2">
    <source>
        <dbReference type="Proteomes" id="UP000003947"/>
    </source>
</evidence>
<evidence type="ECO:0000313" key="1">
    <source>
        <dbReference type="EMBL" id="EIM26844.1"/>
    </source>
</evidence>
<name>I4YSA2_9HYPH</name>
<dbReference type="HOGENOM" id="CLU_3357093_0_0_5"/>
<accession>I4YSA2</accession>
<dbReference type="STRING" id="864069.MicloDRAFT_00033950"/>
<keyword evidence="2" id="KW-1185">Reference proteome</keyword>
<dbReference type="AlphaFoldDB" id="I4YSA2"/>
<dbReference type="Proteomes" id="UP000003947">
    <property type="component" value="Unassembled WGS sequence"/>
</dbReference>
<reference evidence="1 2" key="1">
    <citation type="submission" date="2012-02" db="EMBL/GenBank/DDBJ databases">
        <title>Improved High-Quality Draft sequence of Microvirga sp. WSM3557.</title>
        <authorList>
            <consortium name="US DOE Joint Genome Institute"/>
            <person name="Lucas S."/>
            <person name="Han J."/>
            <person name="Lapidus A."/>
            <person name="Cheng J.-F."/>
            <person name="Goodwin L."/>
            <person name="Pitluck S."/>
            <person name="Peters L."/>
            <person name="Zhang X."/>
            <person name="Detter J.C."/>
            <person name="Han C."/>
            <person name="Tapia R."/>
            <person name="Land M."/>
            <person name="Hauser L."/>
            <person name="Kyrpides N."/>
            <person name="Ivanova N."/>
            <person name="Pagani I."/>
            <person name="Brau L."/>
            <person name="Yates R."/>
            <person name="O'Hara G."/>
            <person name="Rui T."/>
            <person name="Howieson J."/>
            <person name="Reeve W."/>
            <person name="Woyke T."/>
        </authorList>
    </citation>
    <scope>NUCLEOTIDE SEQUENCE [LARGE SCALE GENOMIC DNA]</scope>
    <source>
        <strain evidence="1 2">WSM3557</strain>
    </source>
</reference>
<organism evidence="1 2">
    <name type="scientific">Microvirga lotononidis</name>
    <dbReference type="NCBI Taxonomy" id="864069"/>
    <lineage>
        <taxon>Bacteria</taxon>
        <taxon>Pseudomonadati</taxon>
        <taxon>Pseudomonadota</taxon>
        <taxon>Alphaproteobacteria</taxon>
        <taxon>Hyphomicrobiales</taxon>
        <taxon>Methylobacteriaceae</taxon>
        <taxon>Microvirga</taxon>
    </lineage>
</organism>
<dbReference type="PATRIC" id="fig|864069.3.peg.3696"/>
<dbReference type="EMBL" id="JH660645">
    <property type="protein sequence ID" value="EIM26844.1"/>
    <property type="molecule type" value="Genomic_DNA"/>
</dbReference>
<protein>
    <submittedName>
        <fullName evidence="1">Uncharacterized protein</fullName>
    </submittedName>
</protein>
<gene>
    <name evidence="1" type="ORF">MicloDRAFT_00033950</name>
</gene>
<sequence>MLYMSRLKLLRGTLTDQRRRQGPYGLRYVREVFVAS</sequence>
<proteinExistence type="predicted"/>